<feature type="domain" description="Peptidase C51" evidence="1">
    <location>
        <begin position="46"/>
        <end position="125"/>
    </location>
</feature>
<name>A0A839EME5_9HYPH</name>
<dbReference type="InterPro" id="IPR013423">
    <property type="entry name" value="CHP02594"/>
</dbReference>
<gene>
    <name evidence="2" type="ORF">FHW16_005488</name>
</gene>
<dbReference type="Proteomes" id="UP000549052">
    <property type="component" value="Unassembled WGS sequence"/>
</dbReference>
<dbReference type="NCBIfam" id="TIGR02594">
    <property type="entry name" value="TIGR02594 family protein"/>
    <property type="match status" value="1"/>
</dbReference>
<dbReference type="InterPro" id="IPR038765">
    <property type="entry name" value="Papain-like_cys_pep_sf"/>
</dbReference>
<accession>A0A839EME5</accession>
<proteinExistence type="predicted"/>
<dbReference type="EMBL" id="JACGXN010000016">
    <property type="protein sequence ID" value="MBA8881743.1"/>
    <property type="molecule type" value="Genomic_DNA"/>
</dbReference>
<organism evidence="2 3">
    <name type="scientific">Phyllobacterium myrsinacearum</name>
    <dbReference type="NCBI Taxonomy" id="28101"/>
    <lineage>
        <taxon>Bacteria</taxon>
        <taxon>Pseudomonadati</taxon>
        <taxon>Pseudomonadota</taxon>
        <taxon>Alphaproteobacteria</taxon>
        <taxon>Hyphomicrobiales</taxon>
        <taxon>Phyllobacteriaceae</taxon>
        <taxon>Phyllobacterium</taxon>
    </lineage>
</organism>
<evidence type="ECO:0000313" key="2">
    <source>
        <dbReference type="EMBL" id="MBA8881743.1"/>
    </source>
</evidence>
<dbReference type="SUPFAM" id="SSF54001">
    <property type="entry name" value="Cysteine proteinases"/>
    <property type="match status" value="1"/>
</dbReference>
<evidence type="ECO:0000259" key="1">
    <source>
        <dbReference type="Pfam" id="PF05257"/>
    </source>
</evidence>
<protein>
    <submittedName>
        <fullName evidence="2">Uncharacterized protein (TIGR02594 family)</fullName>
    </submittedName>
</protein>
<comment type="caution">
    <text evidence="2">The sequence shown here is derived from an EMBL/GenBank/DDBJ whole genome shotgun (WGS) entry which is preliminary data.</text>
</comment>
<dbReference type="Pfam" id="PF05257">
    <property type="entry name" value="CHAP"/>
    <property type="match status" value="1"/>
</dbReference>
<dbReference type="RefSeq" id="WP_182552289.1">
    <property type="nucleotide sequence ID" value="NZ_JACGXN010000016.1"/>
</dbReference>
<keyword evidence="3" id="KW-1185">Reference proteome</keyword>
<reference evidence="2 3" key="1">
    <citation type="submission" date="2020-07" db="EMBL/GenBank/DDBJ databases">
        <title>Genomic Encyclopedia of Type Strains, Phase IV (KMG-V): Genome sequencing to study the core and pangenomes of soil and plant-associated prokaryotes.</title>
        <authorList>
            <person name="Whitman W."/>
        </authorList>
    </citation>
    <scope>NUCLEOTIDE SEQUENCE [LARGE SCALE GENOMIC DNA]</scope>
    <source>
        <strain evidence="2 3">AN3</strain>
    </source>
</reference>
<sequence length="171" mass="18642">MTAFQSSGPTWIDIAARYIGEREIKGPKHNSKILEWWEKMKAPYRDDETAWCGAFVGGVLVEAGLPAYPKGAGARNWLEYGTPLSQPAVGCIVVFWRGSKSGWSGHVGFVVGKDQAGNLMVLGGNQGDMVSIKPFGKDRILGYRWPSIAPVASRYVLPVLRSDGRLSTDEA</sequence>
<evidence type="ECO:0000313" key="3">
    <source>
        <dbReference type="Proteomes" id="UP000549052"/>
    </source>
</evidence>
<dbReference type="AlphaFoldDB" id="A0A839EME5"/>
<dbReference type="InterPro" id="IPR007921">
    <property type="entry name" value="CHAP_dom"/>
</dbReference>